<name>A0ABQ2IVP3_9PSEU</name>
<evidence type="ECO:0000313" key="2">
    <source>
        <dbReference type="EMBL" id="GGN28924.1"/>
    </source>
</evidence>
<evidence type="ECO:0000313" key="3">
    <source>
        <dbReference type="Proteomes" id="UP000597656"/>
    </source>
</evidence>
<evidence type="ECO:0000256" key="1">
    <source>
        <dbReference type="SAM" id="MobiDB-lite"/>
    </source>
</evidence>
<keyword evidence="3" id="KW-1185">Reference proteome</keyword>
<accession>A0ABQ2IVP3</accession>
<sequence length="98" mass="10719">MLVRVQHEHSCDLCDDTGTMTWQQPVPGQDGVLALTQMSHPCVNGCSGWYRHPAAESGNVVDPADELVAGNVAHVNQDHRTDWTRPAARPLDNPTTPH</sequence>
<reference evidence="3" key="1">
    <citation type="journal article" date="2019" name="Int. J. Syst. Evol. Microbiol.">
        <title>The Global Catalogue of Microorganisms (GCM) 10K type strain sequencing project: providing services to taxonomists for standard genome sequencing and annotation.</title>
        <authorList>
            <consortium name="The Broad Institute Genomics Platform"/>
            <consortium name="The Broad Institute Genome Sequencing Center for Infectious Disease"/>
            <person name="Wu L."/>
            <person name="Ma J."/>
        </authorList>
    </citation>
    <scope>NUCLEOTIDE SEQUENCE [LARGE SCALE GENOMIC DNA]</scope>
    <source>
        <strain evidence="3">CGMCC 4.7319</strain>
    </source>
</reference>
<comment type="caution">
    <text evidence="2">The sequence shown here is derived from an EMBL/GenBank/DDBJ whole genome shotgun (WGS) entry which is preliminary data.</text>
</comment>
<protein>
    <submittedName>
        <fullName evidence="2">Uncharacterized protein</fullName>
    </submittedName>
</protein>
<proteinExistence type="predicted"/>
<feature type="region of interest" description="Disordered" evidence="1">
    <location>
        <begin position="76"/>
        <end position="98"/>
    </location>
</feature>
<dbReference type="EMBL" id="BMNC01000029">
    <property type="protein sequence ID" value="GGN28924.1"/>
    <property type="molecule type" value="Genomic_DNA"/>
</dbReference>
<organism evidence="2 3">
    <name type="scientific">Lentzea pudingi</name>
    <dbReference type="NCBI Taxonomy" id="1789439"/>
    <lineage>
        <taxon>Bacteria</taxon>
        <taxon>Bacillati</taxon>
        <taxon>Actinomycetota</taxon>
        <taxon>Actinomycetes</taxon>
        <taxon>Pseudonocardiales</taxon>
        <taxon>Pseudonocardiaceae</taxon>
        <taxon>Lentzea</taxon>
    </lineage>
</organism>
<dbReference type="Proteomes" id="UP000597656">
    <property type="component" value="Unassembled WGS sequence"/>
</dbReference>
<gene>
    <name evidence="2" type="ORF">GCM10011609_85520</name>
</gene>